<dbReference type="OrthoDB" id="541052at2759"/>
<name>A0A6A6GEY4_9PEZI</name>
<keyword evidence="4" id="KW-1185">Reference proteome</keyword>
<keyword evidence="1" id="KW-0472">Membrane</keyword>
<dbReference type="Proteomes" id="UP000799538">
    <property type="component" value="Unassembled WGS sequence"/>
</dbReference>
<feature type="domain" description="Glycosyl transferase CAP10" evidence="2">
    <location>
        <begin position="296"/>
        <end position="595"/>
    </location>
</feature>
<evidence type="ECO:0000259" key="2">
    <source>
        <dbReference type="SMART" id="SM00672"/>
    </source>
</evidence>
<dbReference type="InterPro" id="IPR051091">
    <property type="entry name" value="O-Glucosyltr/Glycosyltrsf_90"/>
</dbReference>
<gene>
    <name evidence="3" type="ORF">BDZ85DRAFT_260122</name>
</gene>
<keyword evidence="1" id="KW-0812">Transmembrane</keyword>
<evidence type="ECO:0000313" key="3">
    <source>
        <dbReference type="EMBL" id="KAF2223970.1"/>
    </source>
</evidence>
<dbReference type="PANTHER" id="PTHR12203:SF22">
    <property type="entry name" value="CAPSULE ASSOCIATED PROTEIN"/>
    <property type="match status" value="1"/>
</dbReference>
<sequence>MFMIPGSLRLQRLLQILVSASIAAWLVYTFFTHRESAPLALPNTRDTDKPPRHPIDDLRDQAQTELATLLSKQSYTVEAAEQAYLNRRGRRPPPGFDKWFRYAQQNNAVIVEEFFDRIHDDLNPFWAIAPIEIRRSASEWPFRISVRNGNVTKRNDENRPWMHLWAHEISQVMEHLPDMDIAINEMDESRIVVPWEDIKGYMEVEGKSRRIQPAGEMIRNYSTTVIPDGEAVPPIDWALVGSGPYWDLAVRGCHPDSAARSGYVPTTDYRSLPPLSSNRPEQSYEGYVKNWTYTKSPCDHPNLQGLHGTFVEPISISTSSKLLPMFGGSKLPMNNEILLPAAMYWTDDPFYSGGAGHGGSWSDKQSKVIWRGAASGGRNKEENWTRFQRHRFVAMMNSTTVEKVDKKDIIAPNFVLPDADAYQLSAPKSQGLGPWLKDVADTAFVHLLCFPDPTPPFCRYTDPWYKVEPAKPMAEQYDYKYLPDIDGNSFSGRYRGFLGSTSLPIKATIYDEWHDTRIIPWVHFVPMDNTFIDIYGILEYFMGTDKLRGRDEAAKAIATDGKNWAEKVLRREDMVIYVFRLLLEYARLCDDNREKLGWSSKV</sequence>
<dbReference type="AlphaFoldDB" id="A0A6A6GEY4"/>
<proteinExistence type="predicted"/>
<organism evidence="3 4">
    <name type="scientific">Elsinoe ampelina</name>
    <dbReference type="NCBI Taxonomy" id="302913"/>
    <lineage>
        <taxon>Eukaryota</taxon>
        <taxon>Fungi</taxon>
        <taxon>Dikarya</taxon>
        <taxon>Ascomycota</taxon>
        <taxon>Pezizomycotina</taxon>
        <taxon>Dothideomycetes</taxon>
        <taxon>Dothideomycetidae</taxon>
        <taxon>Myriangiales</taxon>
        <taxon>Elsinoaceae</taxon>
        <taxon>Elsinoe</taxon>
    </lineage>
</organism>
<protein>
    <recommendedName>
        <fullName evidence="2">Glycosyl transferase CAP10 domain-containing protein</fullName>
    </recommendedName>
</protein>
<evidence type="ECO:0000256" key="1">
    <source>
        <dbReference type="SAM" id="Phobius"/>
    </source>
</evidence>
<dbReference type="InterPro" id="IPR006598">
    <property type="entry name" value="CAP10"/>
</dbReference>
<keyword evidence="1" id="KW-1133">Transmembrane helix</keyword>
<reference evidence="4" key="1">
    <citation type="journal article" date="2020" name="Stud. Mycol.">
        <title>101 Dothideomycetes genomes: A test case for predicting lifestyles and emergence of pathogens.</title>
        <authorList>
            <person name="Haridas S."/>
            <person name="Albert R."/>
            <person name="Binder M."/>
            <person name="Bloem J."/>
            <person name="LaButti K."/>
            <person name="Salamov A."/>
            <person name="Andreopoulos B."/>
            <person name="Baker S."/>
            <person name="Barry K."/>
            <person name="Bills G."/>
            <person name="Bluhm B."/>
            <person name="Cannon C."/>
            <person name="Castanera R."/>
            <person name="Culley D."/>
            <person name="Daum C."/>
            <person name="Ezra D."/>
            <person name="Gonzalez J."/>
            <person name="Henrissat B."/>
            <person name="Kuo A."/>
            <person name="Liang C."/>
            <person name="Lipzen A."/>
            <person name="Lutzoni F."/>
            <person name="Magnuson J."/>
            <person name="Mondo S."/>
            <person name="Nolan M."/>
            <person name="Ohm R."/>
            <person name="Pangilinan J."/>
            <person name="Park H.-J."/>
            <person name="Ramirez L."/>
            <person name="Alfaro M."/>
            <person name="Sun H."/>
            <person name="Tritt A."/>
            <person name="Yoshinaga Y."/>
            <person name="Zwiers L.-H."/>
            <person name="Turgeon B."/>
            <person name="Goodwin S."/>
            <person name="Spatafora J."/>
            <person name="Crous P."/>
            <person name="Grigoriev I."/>
        </authorList>
    </citation>
    <scope>NUCLEOTIDE SEQUENCE [LARGE SCALE GENOMIC DNA]</scope>
    <source>
        <strain evidence="4">CECT 20119</strain>
    </source>
</reference>
<feature type="transmembrane region" description="Helical" evidence="1">
    <location>
        <begin position="12"/>
        <end position="31"/>
    </location>
</feature>
<dbReference type="EMBL" id="ML992505">
    <property type="protein sequence ID" value="KAF2223970.1"/>
    <property type="molecule type" value="Genomic_DNA"/>
</dbReference>
<evidence type="ECO:0000313" key="4">
    <source>
        <dbReference type="Proteomes" id="UP000799538"/>
    </source>
</evidence>
<accession>A0A6A6GEY4</accession>
<dbReference type="Pfam" id="PF05686">
    <property type="entry name" value="Glyco_transf_90"/>
    <property type="match status" value="1"/>
</dbReference>
<dbReference type="PANTHER" id="PTHR12203">
    <property type="entry name" value="KDEL LYS-ASP-GLU-LEU CONTAINING - RELATED"/>
    <property type="match status" value="1"/>
</dbReference>
<dbReference type="SMART" id="SM00672">
    <property type="entry name" value="CAP10"/>
    <property type="match status" value="1"/>
</dbReference>